<evidence type="ECO:0000256" key="2">
    <source>
        <dbReference type="ARBA" id="ARBA00022651"/>
    </source>
</evidence>
<keyword evidence="2" id="KW-0624">Polysaccharide degradation</keyword>
<keyword evidence="2" id="KW-0119">Carbohydrate metabolism</keyword>
<name>A0A9Q5N949_SANBA</name>
<comment type="catalytic activity">
    <reaction evidence="6">
        <text>feruloyl-polysaccharide + H2O = ferulate + polysaccharide.</text>
        <dbReference type="EC" id="3.1.1.73"/>
    </reaction>
</comment>
<keyword evidence="9" id="KW-1185">Reference proteome</keyword>
<accession>A0A9Q5N949</accession>
<reference evidence="8" key="1">
    <citation type="submission" date="2016-06" db="EMBL/GenBank/DDBJ databases">
        <title>Draft Genome sequence of the fungus Inonotus baumii.</title>
        <authorList>
            <person name="Zhu H."/>
            <person name="Lin W."/>
        </authorList>
    </citation>
    <scope>NUCLEOTIDE SEQUENCE</scope>
    <source>
        <strain evidence="8">821</strain>
    </source>
</reference>
<comment type="caution">
    <text evidence="8">The sequence shown here is derived from an EMBL/GenBank/DDBJ whole genome shotgun (WGS) entry which is preliminary data.</text>
</comment>
<dbReference type="InterPro" id="IPR011118">
    <property type="entry name" value="Tannase/feruloyl_esterase"/>
</dbReference>
<dbReference type="EC" id="3.1.1.-" evidence="7"/>
<evidence type="ECO:0000256" key="4">
    <source>
        <dbReference type="ARBA" id="ARBA00022801"/>
    </source>
</evidence>
<keyword evidence="4 7" id="KW-0378">Hydrolase</keyword>
<dbReference type="GO" id="GO:0030600">
    <property type="term" value="F:feruloyl esterase activity"/>
    <property type="evidence" value="ECO:0007669"/>
    <property type="project" value="UniProtKB-EC"/>
</dbReference>
<keyword evidence="5" id="KW-1015">Disulfide bond</keyword>
<keyword evidence="1" id="KW-0719">Serine esterase</keyword>
<dbReference type="AlphaFoldDB" id="A0A9Q5N949"/>
<keyword evidence="2" id="KW-0858">Xylan degradation</keyword>
<evidence type="ECO:0000256" key="3">
    <source>
        <dbReference type="ARBA" id="ARBA00022729"/>
    </source>
</evidence>
<protein>
    <recommendedName>
        <fullName evidence="7">Carboxylic ester hydrolase</fullName>
        <ecNumber evidence="7">3.1.1.-</ecNumber>
    </recommendedName>
</protein>
<dbReference type="PANTHER" id="PTHR33938:SF15">
    <property type="entry name" value="FERULOYL ESTERASE B-RELATED"/>
    <property type="match status" value="1"/>
</dbReference>
<gene>
    <name evidence="8" type="ORF">A7U60_g4568</name>
</gene>
<keyword evidence="3" id="KW-0732">Signal</keyword>
<dbReference type="PANTHER" id="PTHR33938">
    <property type="entry name" value="FERULOYL ESTERASE B-RELATED"/>
    <property type="match status" value="1"/>
</dbReference>
<dbReference type="GO" id="GO:0045493">
    <property type="term" value="P:xylan catabolic process"/>
    <property type="evidence" value="ECO:0007669"/>
    <property type="project" value="UniProtKB-KW"/>
</dbReference>
<sequence length="153" mass="16498">MFPSNSEDFIFSSSLEKLTSALNSKRLYDFVASTLGESSLDDFYRLFLIPGIGHCGGGTGTVKFGQGSSTASQAQVGSTDDTGTNVTARHVKRADQATDIWDDLINWVEGDASPDTITGVSTDGTTFRTHCRYPQRSAWDGSEYTCVSIDESS</sequence>
<evidence type="ECO:0000256" key="6">
    <source>
        <dbReference type="ARBA" id="ARBA00034075"/>
    </source>
</evidence>
<dbReference type="Pfam" id="PF07519">
    <property type="entry name" value="Tannase"/>
    <property type="match status" value="1"/>
</dbReference>
<evidence type="ECO:0000256" key="1">
    <source>
        <dbReference type="ARBA" id="ARBA00022487"/>
    </source>
</evidence>
<evidence type="ECO:0000256" key="5">
    <source>
        <dbReference type="ARBA" id="ARBA00023157"/>
    </source>
</evidence>
<evidence type="ECO:0000313" key="9">
    <source>
        <dbReference type="Proteomes" id="UP000757232"/>
    </source>
</evidence>
<comment type="similarity">
    <text evidence="7">Belongs to the tannase family.</text>
</comment>
<evidence type="ECO:0000256" key="7">
    <source>
        <dbReference type="RuleBase" id="RU361238"/>
    </source>
</evidence>
<dbReference type="Proteomes" id="UP000757232">
    <property type="component" value="Unassembled WGS sequence"/>
</dbReference>
<proteinExistence type="inferred from homology"/>
<dbReference type="OrthoDB" id="3039123at2759"/>
<evidence type="ECO:0000313" key="8">
    <source>
        <dbReference type="EMBL" id="OCB88366.1"/>
    </source>
</evidence>
<organism evidence="8 9">
    <name type="scientific">Sanghuangporus baumii</name>
    <name type="common">Phellinus baumii</name>
    <dbReference type="NCBI Taxonomy" id="108892"/>
    <lineage>
        <taxon>Eukaryota</taxon>
        <taxon>Fungi</taxon>
        <taxon>Dikarya</taxon>
        <taxon>Basidiomycota</taxon>
        <taxon>Agaricomycotina</taxon>
        <taxon>Agaricomycetes</taxon>
        <taxon>Hymenochaetales</taxon>
        <taxon>Hymenochaetaceae</taxon>
        <taxon>Sanghuangporus</taxon>
    </lineage>
</organism>
<dbReference type="EMBL" id="LNZH02000180">
    <property type="protein sequence ID" value="OCB88366.1"/>
    <property type="molecule type" value="Genomic_DNA"/>
</dbReference>